<comment type="similarity">
    <text evidence="12 13">Belongs to the TonB-dependent receptor family.</text>
</comment>
<evidence type="ECO:0000256" key="9">
    <source>
        <dbReference type="ARBA" id="ARBA00023077"/>
    </source>
</evidence>
<dbReference type="Pfam" id="PF00593">
    <property type="entry name" value="TonB_dep_Rec_b-barrel"/>
    <property type="match status" value="1"/>
</dbReference>
<keyword evidence="2 12" id="KW-0813">Transport</keyword>
<feature type="signal peptide" evidence="15">
    <location>
        <begin position="1"/>
        <end position="26"/>
    </location>
</feature>
<feature type="domain" description="TonB-dependent receptor plug" evidence="17">
    <location>
        <begin position="85"/>
        <end position="176"/>
    </location>
</feature>
<keyword evidence="8" id="KW-0406">Ion transport</keyword>
<keyword evidence="18" id="KW-0675">Receptor</keyword>
<evidence type="ECO:0000256" key="5">
    <source>
        <dbReference type="ARBA" id="ARBA00022692"/>
    </source>
</evidence>
<evidence type="ECO:0000256" key="4">
    <source>
        <dbReference type="ARBA" id="ARBA00022496"/>
    </source>
</evidence>
<accession>A0ABV7NJQ5</accession>
<keyword evidence="5 12" id="KW-0812">Transmembrane</keyword>
<dbReference type="Proteomes" id="UP001595681">
    <property type="component" value="Unassembled WGS sequence"/>
</dbReference>
<feature type="chain" id="PRO_5047224370" evidence="15">
    <location>
        <begin position="27"/>
        <end position="794"/>
    </location>
</feature>
<evidence type="ECO:0000256" key="15">
    <source>
        <dbReference type="SAM" id="SignalP"/>
    </source>
</evidence>
<evidence type="ECO:0000256" key="13">
    <source>
        <dbReference type="RuleBase" id="RU003357"/>
    </source>
</evidence>
<comment type="caution">
    <text evidence="18">The sequence shown here is derived from an EMBL/GenBank/DDBJ whole genome shotgun (WGS) entry which is preliminary data.</text>
</comment>
<evidence type="ECO:0000256" key="11">
    <source>
        <dbReference type="ARBA" id="ARBA00023237"/>
    </source>
</evidence>
<evidence type="ECO:0000256" key="2">
    <source>
        <dbReference type="ARBA" id="ARBA00022448"/>
    </source>
</evidence>
<evidence type="ECO:0000256" key="8">
    <source>
        <dbReference type="ARBA" id="ARBA00023065"/>
    </source>
</evidence>
<keyword evidence="6 15" id="KW-0732">Signal</keyword>
<dbReference type="RefSeq" id="WP_380797994.1">
    <property type="nucleotide sequence ID" value="NZ_JBHRVU010000005.1"/>
</dbReference>
<evidence type="ECO:0000256" key="14">
    <source>
        <dbReference type="SAM" id="MobiDB-lite"/>
    </source>
</evidence>
<feature type="compositionally biased region" description="Polar residues" evidence="14">
    <location>
        <begin position="42"/>
        <end position="51"/>
    </location>
</feature>
<dbReference type="Gene3D" id="2.170.130.10">
    <property type="entry name" value="TonB-dependent receptor, plug domain"/>
    <property type="match status" value="1"/>
</dbReference>
<evidence type="ECO:0000256" key="3">
    <source>
        <dbReference type="ARBA" id="ARBA00022452"/>
    </source>
</evidence>
<dbReference type="InterPro" id="IPR000531">
    <property type="entry name" value="Beta-barrel_TonB"/>
</dbReference>
<keyword evidence="19" id="KW-1185">Reference proteome</keyword>
<keyword evidence="10 12" id="KW-0472">Membrane</keyword>
<feature type="region of interest" description="Disordered" evidence="14">
    <location>
        <begin position="30"/>
        <end position="52"/>
    </location>
</feature>
<evidence type="ECO:0000256" key="7">
    <source>
        <dbReference type="ARBA" id="ARBA00023004"/>
    </source>
</evidence>
<dbReference type="Gene3D" id="2.40.170.20">
    <property type="entry name" value="TonB-dependent receptor, beta-barrel domain"/>
    <property type="match status" value="1"/>
</dbReference>
<dbReference type="InterPro" id="IPR039426">
    <property type="entry name" value="TonB-dep_rcpt-like"/>
</dbReference>
<evidence type="ECO:0000256" key="10">
    <source>
        <dbReference type="ARBA" id="ARBA00023136"/>
    </source>
</evidence>
<dbReference type="PANTHER" id="PTHR32552:SF89">
    <property type="entry name" value="CATECHOLATE SIDEROPHORE RECEPTOR FIU"/>
    <property type="match status" value="1"/>
</dbReference>
<evidence type="ECO:0000259" key="17">
    <source>
        <dbReference type="Pfam" id="PF07715"/>
    </source>
</evidence>
<organism evidence="18 19">
    <name type="scientific">Sphingobium rhizovicinum</name>
    <dbReference type="NCBI Taxonomy" id="432308"/>
    <lineage>
        <taxon>Bacteria</taxon>
        <taxon>Pseudomonadati</taxon>
        <taxon>Pseudomonadota</taxon>
        <taxon>Alphaproteobacteria</taxon>
        <taxon>Sphingomonadales</taxon>
        <taxon>Sphingomonadaceae</taxon>
        <taxon>Sphingobium</taxon>
    </lineage>
</organism>
<feature type="domain" description="TonB-dependent receptor-like beta-barrel" evidence="16">
    <location>
        <begin position="281"/>
        <end position="743"/>
    </location>
</feature>
<dbReference type="SUPFAM" id="SSF56935">
    <property type="entry name" value="Porins"/>
    <property type="match status" value="1"/>
</dbReference>
<evidence type="ECO:0000313" key="18">
    <source>
        <dbReference type="EMBL" id="MFC3443296.1"/>
    </source>
</evidence>
<sequence length="794" mass="85628">MTLNHRLSRFFLATALGAMAIGQAYAQAPAQSGDADSRPQSERFNGTSDQGAQDIIVTGRGASANGVTNTTPGGGLMAVQTGTKLRSTITRDYIDKLTGTTTAFSAIKSLPGVVVGAGDPFGGNVNLSIRGLSQTSLGFNFEGMPIGDQLSYSAFPGEWADTENVGLINLTRGSTDITAPVYNSVGALLQEELKAPAKNAGGYVSFAVGNHDLNRQFVRLETGEIGKTGIRGFISGSRTYNDSWRGPGRTERHHIDSKFVKEWGEDSFVSLVATYNEEKSDRSRNPTMAQWKASGRDFNFDEDYTPGNANYYRLRIADRQSLYVSAPSNIRLTENLQLSVTPYYLYTHGIINGASNLNLVTAYQGSVPAGPLQAPGAAAGATTATVMNVDRYDQNTYGQNSYLKWDVGSSQIRVGYWYSHFVHDELAAFQVADANGKVTDPYGDHGSVLTANGEVLRNFAAVIKQDVNGVYADITSKLMDDKLLLNAGFKYVWVDRQSTSPLVGTAMNMSSLSRKPLPQASIRYSFDDQNQVFADVTTAFRAPSAVSSYVNIYNLTTGQPSSTPSGNYKPEYSIGEEIGFRHHGDVVHFTIAAFNYDLSDRLVQGSQIVNGTSVGFAVNVGDQSARGIEFEIGMVPYHGFSPYFSAQYLDATTKDDYPVRGQYLPTAGKRAVLSPEFIASGGISYDNGHFFASVEGNYVGKQYSTFMNDEILPSFATGNATIGYRFDTMGFIKKPQMQFNLTNFTDKKYLSGMQGVTSNALATTSRTGTTIAGSAPTYLIGGGIGATFSISAAF</sequence>
<keyword evidence="11 12" id="KW-0998">Cell outer membrane</keyword>
<gene>
    <name evidence="18" type="ORF">ACFOKF_19255</name>
</gene>
<evidence type="ECO:0000256" key="6">
    <source>
        <dbReference type="ARBA" id="ARBA00022729"/>
    </source>
</evidence>
<name>A0ABV7NJQ5_9SPHN</name>
<proteinExistence type="inferred from homology"/>
<protein>
    <submittedName>
        <fullName evidence="18">TonB-dependent receptor</fullName>
    </submittedName>
</protein>
<evidence type="ECO:0000313" key="19">
    <source>
        <dbReference type="Proteomes" id="UP001595681"/>
    </source>
</evidence>
<comment type="subcellular location">
    <subcellularLocation>
        <location evidence="1 12">Cell outer membrane</location>
        <topology evidence="1 12">Multi-pass membrane protein</topology>
    </subcellularLocation>
</comment>
<keyword evidence="3 12" id="KW-1134">Transmembrane beta strand</keyword>
<keyword evidence="4" id="KW-0410">Iron transport</keyword>
<dbReference type="PANTHER" id="PTHR32552">
    <property type="entry name" value="FERRICHROME IRON RECEPTOR-RELATED"/>
    <property type="match status" value="1"/>
</dbReference>
<evidence type="ECO:0000256" key="1">
    <source>
        <dbReference type="ARBA" id="ARBA00004571"/>
    </source>
</evidence>
<dbReference type="EMBL" id="JBHRVU010000005">
    <property type="protein sequence ID" value="MFC3443296.1"/>
    <property type="molecule type" value="Genomic_DNA"/>
</dbReference>
<dbReference type="PROSITE" id="PS52016">
    <property type="entry name" value="TONB_DEPENDENT_REC_3"/>
    <property type="match status" value="1"/>
</dbReference>
<reference evidence="19" key="1">
    <citation type="journal article" date="2019" name="Int. J. Syst. Evol. Microbiol.">
        <title>The Global Catalogue of Microorganisms (GCM) 10K type strain sequencing project: providing services to taxonomists for standard genome sequencing and annotation.</title>
        <authorList>
            <consortium name="The Broad Institute Genomics Platform"/>
            <consortium name="The Broad Institute Genome Sequencing Center for Infectious Disease"/>
            <person name="Wu L."/>
            <person name="Ma J."/>
        </authorList>
    </citation>
    <scope>NUCLEOTIDE SEQUENCE [LARGE SCALE GENOMIC DNA]</scope>
    <source>
        <strain evidence="19">CCM 7491</strain>
    </source>
</reference>
<dbReference type="InterPro" id="IPR012910">
    <property type="entry name" value="Plug_dom"/>
</dbReference>
<keyword evidence="7" id="KW-0408">Iron</keyword>
<dbReference type="InterPro" id="IPR037066">
    <property type="entry name" value="Plug_dom_sf"/>
</dbReference>
<dbReference type="InterPro" id="IPR036942">
    <property type="entry name" value="Beta-barrel_TonB_sf"/>
</dbReference>
<evidence type="ECO:0000259" key="16">
    <source>
        <dbReference type="Pfam" id="PF00593"/>
    </source>
</evidence>
<evidence type="ECO:0000256" key="12">
    <source>
        <dbReference type="PROSITE-ProRule" id="PRU01360"/>
    </source>
</evidence>
<dbReference type="Pfam" id="PF07715">
    <property type="entry name" value="Plug"/>
    <property type="match status" value="1"/>
</dbReference>
<keyword evidence="9 13" id="KW-0798">TonB box</keyword>